<dbReference type="SUPFAM" id="SSF53720">
    <property type="entry name" value="ALDH-like"/>
    <property type="match status" value="1"/>
</dbReference>
<dbReference type="EC" id="1.1.1.23" evidence="3 11"/>
<sequence>MTAELRSQLPIRRWSSLSAQERYTALRRPAQRNTQALHEQVREIIQEVRSRGDHALVDYARRFDGVELTTLEVTPAEFAAAQTSLDAVQRQALERAIANVRRFHEAQRAEPIRLEISPGVTCEREFRPIDAVGLYVPAGVAPLPSTAIMLAVPALIAGCPTRIICTPPRKDGSADPAVLTVARLCGIERVFKLGGAQAIAAMAYGTASVPKVDKVYGPGNAWVTAAKLLVANDPDGAALDLPAGPSEVLVIADEQAHPEFVAADLLAQTEHSADAQSVLVTTSMALAQATLEQLAAQMPRLERERTLREAIQNTRLFLVDSLQDAFDLSNTYAPEHLIIQIAAARAWVPQVRNAGSVFLGAWTPETMGDYCSGTNHVLPTYGFARAYSGLGLGDFLKRITIQELTADGLRDLGPTALTIAHMEGLGAHANAVQVRLAYLATVLPDGVRAAARPDTPLRGSEGA</sequence>
<dbReference type="Gene3D" id="1.20.5.1300">
    <property type="match status" value="1"/>
</dbReference>
<dbReference type="InterPro" id="IPR016161">
    <property type="entry name" value="Ald_DH/histidinol_DH"/>
</dbReference>
<feature type="active site" description="Proton acceptor" evidence="11 13">
    <location>
        <position position="335"/>
    </location>
</feature>
<dbReference type="PRINTS" id="PR00083">
    <property type="entry name" value="HOLDHDRGNASE"/>
</dbReference>
<keyword evidence="4 11" id="KW-0028">Amino-acid biosynthesis</keyword>
<keyword evidence="7 11" id="KW-0560">Oxidoreductase</keyword>
<feature type="binding site" evidence="11 16">
    <location>
        <position position="268"/>
    </location>
    <ligand>
        <name>Zn(2+)</name>
        <dbReference type="ChEBI" id="CHEBI:29105"/>
    </ligand>
</feature>
<evidence type="ECO:0000256" key="2">
    <source>
        <dbReference type="ARBA" id="ARBA00010178"/>
    </source>
</evidence>
<evidence type="ECO:0000256" key="6">
    <source>
        <dbReference type="ARBA" id="ARBA00022833"/>
    </source>
</evidence>
<dbReference type="HAMAP" id="MF_01024">
    <property type="entry name" value="HisD"/>
    <property type="match status" value="1"/>
</dbReference>
<feature type="binding site" evidence="11 14">
    <location>
        <position position="135"/>
    </location>
    <ligand>
        <name>NAD(+)</name>
        <dbReference type="ChEBI" id="CHEBI:57540"/>
    </ligand>
</feature>
<comment type="cofactor">
    <cofactor evidence="11 16">
        <name>Zn(2+)</name>
        <dbReference type="ChEBI" id="CHEBI:29105"/>
    </cofactor>
    <text evidence="11 16">Binds 1 zinc ion per subunit.</text>
</comment>
<dbReference type="GO" id="GO:0008270">
    <property type="term" value="F:zinc ion binding"/>
    <property type="evidence" value="ECO:0007669"/>
    <property type="project" value="UniProtKB-UniRule"/>
</dbReference>
<dbReference type="InterPro" id="IPR022695">
    <property type="entry name" value="Histidinol_DH_monofunct"/>
</dbReference>
<feature type="binding site" evidence="11 16">
    <location>
        <position position="271"/>
    </location>
    <ligand>
        <name>Zn(2+)</name>
        <dbReference type="ChEBI" id="CHEBI:29105"/>
    </ligand>
</feature>
<comment type="pathway">
    <text evidence="1 11">Amino-acid biosynthesis; L-histidine biosynthesis; L-histidine from 5-phospho-alpha-D-ribose 1-diphosphate: step 9/9.</text>
</comment>
<gene>
    <name evidence="11" type="primary">hisD</name>
    <name evidence="18" type="ORF">ACG33_07645</name>
</gene>
<name>A0A127FBF7_STEDE</name>
<dbReference type="PATRIC" id="fig|465721.4.peg.1624"/>
<evidence type="ECO:0000256" key="14">
    <source>
        <dbReference type="PIRSR" id="PIRSR000099-2"/>
    </source>
</evidence>
<evidence type="ECO:0000256" key="16">
    <source>
        <dbReference type="PIRSR" id="PIRSR000099-4"/>
    </source>
</evidence>
<organism evidence="18 19">
    <name type="scientific">Steroidobacter denitrificans</name>
    <dbReference type="NCBI Taxonomy" id="465721"/>
    <lineage>
        <taxon>Bacteria</taxon>
        <taxon>Pseudomonadati</taxon>
        <taxon>Pseudomonadota</taxon>
        <taxon>Gammaproteobacteria</taxon>
        <taxon>Steroidobacterales</taxon>
        <taxon>Steroidobacteraceae</taxon>
        <taxon>Steroidobacter</taxon>
    </lineage>
</organism>
<feature type="binding site" evidence="11 15">
    <location>
        <position position="246"/>
    </location>
    <ligand>
        <name>substrate</name>
    </ligand>
</feature>
<dbReference type="KEGG" id="sdf:ACG33_07645"/>
<keyword evidence="9 11" id="KW-0368">Histidine biosynthesis</keyword>
<dbReference type="STRING" id="465721.ACG33_07645"/>
<dbReference type="NCBIfam" id="TIGR00069">
    <property type="entry name" value="hisD"/>
    <property type="match status" value="1"/>
</dbReference>
<feature type="binding site" evidence="11 15">
    <location>
        <position position="423"/>
    </location>
    <ligand>
        <name>substrate</name>
    </ligand>
</feature>
<keyword evidence="8 11" id="KW-0520">NAD</keyword>
<evidence type="ECO:0000256" key="7">
    <source>
        <dbReference type="ARBA" id="ARBA00023002"/>
    </source>
</evidence>
<feature type="binding site" evidence="11 16">
    <location>
        <position position="369"/>
    </location>
    <ligand>
        <name>Zn(2+)</name>
        <dbReference type="ChEBI" id="CHEBI:29105"/>
    </ligand>
</feature>
<dbReference type="PIRSF" id="PIRSF000099">
    <property type="entry name" value="Histidinol_dh"/>
    <property type="match status" value="1"/>
</dbReference>
<feature type="binding site" evidence="11 15">
    <location>
        <position position="428"/>
    </location>
    <ligand>
        <name>substrate</name>
    </ligand>
</feature>
<evidence type="ECO:0000313" key="18">
    <source>
        <dbReference type="EMBL" id="AMN46971.1"/>
    </source>
</evidence>
<dbReference type="PANTHER" id="PTHR21256">
    <property type="entry name" value="HISTIDINOL DEHYDROGENASE HDH"/>
    <property type="match status" value="1"/>
</dbReference>
<feature type="binding site" evidence="11 15">
    <location>
        <position position="336"/>
    </location>
    <ligand>
        <name>substrate</name>
    </ligand>
</feature>
<feature type="binding site" evidence="11 15">
    <location>
        <position position="369"/>
    </location>
    <ligand>
        <name>substrate</name>
    </ligand>
</feature>
<dbReference type="Proteomes" id="UP000070250">
    <property type="component" value="Chromosome"/>
</dbReference>
<accession>A0A127FBF7</accession>
<dbReference type="AlphaFoldDB" id="A0A127FBF7"/>
<evidence type="ECO:0000256" key="5">
    <source>
        <dbReference type="ARBA" id="ARBA00022723"/>
    </source>
</evidence>
<evidence type="ECO:0000256" key="15">
    <source>
        <dbReference type="PIRSR" id="PIRSR000099-3"/>
    </source>
</evidence>
<comment type="function">
    <text evidence="11">Catalyzes the sequential NAD-dependent oxidations of L-histidinol to L-histidinaldehyde and then to L-histidine.</text>
</comment>
<dbReference type="GO" id="GO:0051287">
    <property type="term" value="F:NAD binding"/>
    <property type="evidence" value="ECO:0007669"/>
    <property type="project" value="InterPro"/>
</dbReference>
<dbReference type="GO" id="GO:0000105">
    <property type="term" value="P:L-histidine biosynthetic process"/>
    <property type="evidence" value="ECO:0007669"/>
    <property type="project" value="UniProtKB-UniRule"/>
</dbReference>
<reference evidence="18 19" key="1">
    <citation type="submission" date="2015-06" db="EMBL/GenBank/DDBJ databases">
        <title>A Comprehensive Approach to Explore the Metabolic and Phylogenetic Diversity of Bacterial Steroid Degradation in the Environment: Testosterone as an Example.</title>
        <authorList>
            <person name="Yang F.-C."/>
            <person name="Chen Y.-L."/>
            <person name="Yu C.-P."/>
            <person name="Tang S.-L."/>
            <person name="Wang P.-H."/>
            <person name="Ismail W."/>
            <person name="Wang C.-H."/>
            <person name="Yang C.-Y."/>
            <person name="Chiang Y.-R."/>
        </authorList>
    </citation>
    <scope>NUCLEOTIDE SEQUENCE [LARGE SCALE GENOMIC DNA]</scope>
    <source>
        <strain evidence="18 19">DSM 18526</strain>
    </source>
</reference>
<keyword evidence="6 11" id="KW-0862">Zinc</keyword>
<evidence type="ECO:0000256" key="11">
    <source>
        <dbReference type="HAMAP-Rule" id="MF_01024"/>
    </source>
</evidence>
<feature type="binding site" evidence="11 14">
    <location>
        <position position="220"/>
    </location>
    <ligand>
        <name>NAD(+)</name>
        <dbReference type="ChEBI" id="CHEBI:57540"/>
    </ligand>
</feature>
<dbReference type="GO" id="GO:0005829">
    <property type="term" value="C:cytosol"/>
    <property type="evidence" value="ECO:0007669"/>
    <property type="project" value="TreeGrafter"/>
</dbReference>
<dbReference type="InterPro" id="IPR012131">
    <property type="entry name" value="Hstdl_DH"/>
</dbReference>
<evidence type="ECO:0000256" key="3">
    <source>
        <dbReference type="ARBA" id="ARBA00012965"/>
    </source>
</evidence>
<dbReference type="Gene3D" id="3.40.50.1980">
    <property type="entry name" value="Nitrogenase molybdenum iron protein domain"/>
    <property type="match status" value="2"/>
</dbReference>
<evidence type="ECO:0000313" key="19">
    <source>
        <dbReference type="Proteomes" id="UP000070250"/>
    </source>
</evidence>
<evidence type="ECO:0000256" key="8">
    <source>
        <dbReference type="ARBA" id="ARBA00023027"/>
    </source>
</evidence>
<dbReference type="Pfam" id="PF00815">
    <property type="entry name" value="Histidinol_dh"/>
    <property type="match status" value="1"/>
</dbReference>
<dbReference type="PANTHER" id="PTHR21256:SF2">
    <property type="entry name" value="HISTIDINE BIOSYNTHESIS TRIFUNCTIONAL PROTEIN"/>
    <property type="match status" value="1"/>
</dbReference>
<feature type="active site" description="Proton acceptor" evidence="11 13">
    <location>
        <position position="336"/>
    </location>
</feature>
<feature type="binding site" evidence="11 15">
    <location>
        <position position="268"/>
    </location>
    <ligand>
        <name>substrate</name>
    </ligand>
</feature>
<comment type="catalytic activity">
    <reaction evidence="10 11">
        <text>L-histidinol + 2 NAD(+) + H2O = L-histidine + 2 NADH + 3 H(+)</text>
        <dbReference type="Rhea" id="RHEA:20641"/>
        <dbReference type="ChEBI" id="CHEBI:15377"/>
        <dbReference type="ChEBI" id="CHEBI:15378"/>
        <dbReference type="ChEBI" id="CHEBI:57540"/>
        <dbReference type="ChEBI" id="CHEBI:57595"/>
        <dbReference type="ChEBI" id="CHEBI:57699"/>
        <dbReference type="ChEBI" id="CHEBI:57945"/>
        <dbReference type="EC" id="1.1.1.23"/>
    </reaction>
</comment>
<dbReference type="GO" id="GO:0004399">
    <property type="term" value="F:histidinol dehydrogenase activity"/>
    <property type="evidence" value="ECO:0007669"/>
    <property type="project" value="UniProtKB-UniRule"/>
</dbReference>
<evidence type="ECO:0000256" key="12">
    <source>
        <dbReference type="PIRNR" id="PIRNR000099"/>
    </source>
</evidence>
<keyword evidence="5 11" id="KW-0479">Metal-binding</keyword>
<feature type="binding site" evidence="11 15">
    <location>
        <position position="271"/>
    </location>
    <ligand>
        <name>substrate</name>
    </ligand>
</feature>
<comment type="similarity">
    <text evidence="2 11 12 17">Belongs to the histidinol dehydrogenase family.</text>
</comment>
<feature type="binding site" evidence="11 14">
    <location>
        <position position="197"/>
    </location>
    <ligand>
        <name>NAD(+)</name>
        <dbReference type="ChEBI" id="CHEBI:57540"/>
    </ligand>
</feature>
<evidence type="ECO:0000256" key="10">
    <source>
        <dbReference type="ARBA" id="ARBA00049489"/>
    </source>
</evidence>
<dbReference type="RefSeq" id="WP_210399219.1">
    <property type="nucleotide sequence ID" value="NZ_CP011971.1"/>
</dbReference>
<feature type="binding site" evidence="11 16">
    <location>
        <position position="428"/>
    </location>
    <ligand>
        <name>Zn(2+)</name>
        <dbReference type="ChEBI" id="CHEBI:29105"/>
    </ligand>
</feature>
<evidence type="ECO:0000256" key="13">
    <source>
        <dbReference type="PIRSR" id="PIRSR000099-1"/>
    </source>
</evidence>
<proteinExistence type="inferred from homology"/>
<dbReference type="EMBL" id="CP011971">
    <property type="protein sequence ID" value="AMN46971.1"/>
    <property type="molecule type" value="Genomic_DNA"/>
</dbReference>
<dbReference type="FunFam" id="3.40.50.1980:FF:000001">
    <property type="entry name" value="Histidinol dehydrogenase"/>
    <property type="match status" value="1"/>
</dbReference>
<dbReference type="CDD" id="cd06572">
    <property type="entry name" value="Histidinol_dh"/>
    <property type="match status" value="1"/>
</dbReference>
<protein>
    <recommendedName>
        <fullName evidence="3 11">Histidinol dehydrogenase</fullName>
        <shortName evidence="11">HDH</shortName>
        <ecNumber evidence="3 11">1.1.1.23</ecNumber>
    </recommendedName>
</protein>
<evidence type="ECO:0000256" key="1">
    <source>
        <dbReference type="ARBA" id="ARBA00004940"/>
    </source>
</evidence>
<dbReference type="FunFam" id="1.20.5.1300:FF:000002">
    <property type="entry name" value="Histidinol dehydrogenase, chloroplastic"/>
    <property type="match status" value="1"/>
</dbReference>
<dbReference type="UniPathway" id="UPA00031">
    <property type="reaction ID" value="UER00014"/>
</dbReference>
<evidence type="ECO:0000256" key="9">
    <source>
        <dbReference type="ARBA" id="ARBA00023102"/>
    </source>
</evidence>
<keyword evidence="19" id="KW-1185">Reference proteome</keyword>
<evidence type="ECO:0000256" key="4">
    <source>
        <dbReference type="ARBA" id="ARBA00022605"/>
    </source>
</evidence>
<evidence type="ECO:0000256" key="17">
    <source>
        <dbReference type="RuleBase" id="RU004175"/>
    </source>
</evidence>